<gene>
    <name evidence="3" type="ORF">AB675_3083</name>
</gene>
<dbReference type="Gene3D" id="3.60.15.10">
    <property type="entry name" value="Ribonuclease Z/Hydroxyacylglutathione hydrolase-like"/>
    <property type="match status" value="1"/>
</dbReference>
<evidence type="ECO:0000256" key="1">
    <source>
        <dbReference type="SAM" id="MobiDB-lite"/>
    </source>
</evidence>
<dbReference type="Pfam" id="PF00753">
    <property type="entry name" value="Lactamase_B"/>
    <property type="match status" value="1"/>
</dbReference>
<organism evidence="3 4">
    <name type="scientific">Cyphellophora attinorum</name>
    <dbReference type="NCBI Taxonomy" id="1664694"/>
    <lineage>
        <taxon>Eukaryota</taxon>
        <taxon>Fungi</taxon>
        <taxon>Dikarya</taxon>
        <taxon>Ascomycota</taxon>
        <taxon>Pezizomycotina</taxon>
        <taxon>Eurotiomycetes</taxon>
        <taxon>Chaetothyriomycetidae</taxon>
        <taxon>Chaetothyriales</taxon>
        <taxon>Cyphellophoraceae</taxon>
        <taxon>Cyphellophora</taxon>
    </lineage>
</organism>
<feature type="compositionally biased region" description="Gly residues" evidence="1">
    <location>
        <begin position="450"/>
        <end position="477"/>
    </location>
</feature>
<dbReference type="SUPFAM" id="SSF56281">
    <property type="entry name" value="Metallo-hydrolase/oxidoreductase"/>
    <property type="match status" value="1"/>
</dbReference>
<dbReference type="OrthoDB" id="536211at2759"/>
<dbReference type="CDD" id="cd00201">
    <property type="entry name" value="WW"/>
    <property type="match status" value="1"/>
</dbReference>
<dbReference type="SMART" id="SM00849">
    <property type="entry name" value="Lactamase_B"/>
    <property type="match status" value="1"/>
</dbReference>
<dbReference type="InterPro" id="IPR050855">
    <property type="entry name" value="NDM-1-like"/>
</dbReference>
<dbReference type="InterPro" id="IPR036866">
    <property type="entry name" value="RibonucZ/Hydroxyglut_hydro"/>
</dbReference>
<dbReference type="GeneID" id="28734987"/>
<dbReference type="Proteomes" id="UP000038010">
    <property type="component" value="Unassembled WGS sequence"/>
</dbReference>
<dbReference type="RefSeq" id="XP_017997928.1">
    <property type="nucleotide sequence ID" value="XM_018143107.1"/>
</dbReference>
<dbReference type="InterPro" id="IPR001279">
    <property type="entry name" value="Metallo-B-lactamas"/>
</dbReference>
<comment type="caution">
    <text evidence="3">The sequence shown here is derived from an EMBL/GenBank/DDBJ whole genome shotgun (WGS) entry which is preliminary data.</text>
</comment>
<dbReference type="VEuPathDB" id="FungiDB:AB675_3083"/>
<keyword evidence="4" id="KW-1185">Reference proteome</keyword>
<dbReference type="CDD" id="cd07739">
    <property type="entry name" value="metallo-hydrolase-like_MBL-fold"/>
    <property type="match status" value="1"/>
</dbReference>
<dbReference type="PANTHER" id="PTHR42951">
    <property type="entry name" value="METALLO-BETA-LACTAMASE DOMAIN-CONTAINING"/>
    <property type="match status" value="1"/>
</dbReference>
<sequence length="565" mass="60516">MADPKAALQVHTHISSEKGLSSVTTLIVGSKAAVIIDPPFLVPDALSVVSFIKEKTSNPVVAVFVTHHHPDHYFSANPILEAFPQAKFYAHSYVRAGIDREYDEKVVYWPSVFGEDVPKNPQKPEIFPYSFFILPGDEGSPVTLLGPVQGDSIDHTIFWLPRERVVITGDAVYARSTHAWVEEIETPDILHAWNLTLLLIESLRPERIIAGHIEQGWEFDAKKDMEHMHKYLDLFASKITNAPKKPGVDELFQIFKTSFPQCEKNLDFFLGHLSNQFGEGGKVWEENRHHDVGSRKRDTLEGFLFYVNLKTKASQWDKPTAPATGPEDAPPPDAPPGYSSGGNAPHVFDSKTEHLNSNNPYNNSTSPTGETDEQMARRLQQQEQAGAGGNRGASDGYYGQGGGPQQGYQQGGGHQSYDNNQLPPRPDDRSGGGGKRGLFSKILGKSSSFSGGGYGQGGYGQQQGYPQQGGYGGGPGYGGGYPQQGYGGYPQQGGYGPPQGMYGGGYGGYSQQGGYGRPMGGGMMGGGRRPGGGMGAGGAAALGVGGGLLGGMLLADAMNDGEQDA</sequence>
<dbReference type="InterPro" id="IPR001202">
    <property type="entry name" value="WW_dom"/>
</dbReference>
<dbReference type="AlphaFoldDB" id="A0A0N1NY14"/>
<name>A0A0N1NY14_9EURO</name>
<reference evidence="3 4" key="1">
    <citation type="submission" date="2015-06" db="EMBL/GenBank/DDBJ databases">
        <title>Draft genome of the ant-associated black yeast Phialophora attae CBS 131958.</title>
        <authorList>
            <person name="Moreno L.F."/>
            <person name="Stielow B.J."/>
            <person name="de Hoog S."/>
            <person name="Vicente V.A."/>
            <person name="Weiss V.A."/>
            <person name="de Vries M."/>
            <person name="Cruz L.M."/>
            <person name="Souza E.M."/>
        </authorList>
    </citation>
    <scope>NUCLEOTIDE SEQUENCE [LARGE SCALE GENOMIC DNA]</scope>
    <source>
        <strain evidence="3 4">CBS 131958</strain>
    </source>
</reference>
<dbReference type="PROSITE" id="PS50020">
    <property type="entry name" value="WW_DOMAIN_2"/>
    <property type="match status" value="1"/>
</dbReference>
<proteinExistence type="predicted"/>
<dbReference type="PANTHER" id="PTHR42951:SF14">
    <property type="entry name" value="METALLO-BETA-LACTAMASE SUPERFAMILY PROTEIN"/>
    <property type="match status" value="1"/>
</dbReference>
<evidence type="ECO:0000313" key="4">
    <source>
        <dbReference type="Proteomes" id="UP000038010"/>
    </source>
</evidence>
<protein>
    <recommendedName>
        <fullName evidence="2">WW domain-containing protein</fullName>
    </recommendedName>
</protein>
<evidence type="ECO:0000313" key="3">
    <source>
        <dbReference type="EMBL" id="KPI37965.1"/>
    </source>
</evidence>
<accession>A0A0N1NY14</accession>
<feature type="compositionally biased region" description="Low complexity" evidence="1">
    <location>
        <begin position="356"/>
        <end position="368"/>
    </location>
</feature>
<dbReference type="EMBL" id="LFJN01000021">
    <property type="protein sequence ID" value="KPI37965.1"/>
    <property type="molecule type" value="Genomic_DNA"/>
</dbReference>
<feature type="compositionally biased region" description="Gly residues" evidence="1">
    <location>
        <begin position="398"/>
        <end position="414"/>
    </location>
</feature>
<feature type="domain" description="WW" evidence="2">
    <location>
        <begin position="301"/>
        <end position="321"/>
    </location>
</feature>
<feature type="region of interest" description="Disordered" evidence="1">
    <location>
        <begin position="315"/>
        <end position="477"/>
    </location>
</feature>
<evidence type="ECO:0000259" key="2">
    <source>
        <dbReference type="PROSITE" id="PS50020"/>
    </source>
</evidence>
<dbReference type="STRING" id="1664694.A0A0N1NY14"/>